<sequence length="166" mass="19289">MCTSAQCILCGEEHSTSFCPSAMSNGQCLVKVEFDETVTDACDDCYERVVQWLLSCEHNDLYTYGPWTLREPVPYNISREAACRLMKAEPGQRQQLYNNIQYAEKVLAYYRANPIPPPSHVLYYYQQAFRSLESANERQMSWKAEKADMNRGLYYNIHAGWYGKHK</sequence>
<gene>
    <name evidence="1" type="ORF">VE01_10826</name>
</gene>
<keyword evidence="2" id="KW-1185">Reference proteome</keyword>
<evidence type="ECO:0000313" key="2">
    <source>
        <dbReference type="Proteomes" id="UP000091956"/>
    </source>
</evidence>
<reference evidence="1 2" key="1">
    <citation type="submission" date="2016-03" db="EMBL/GenBank/DDBJ databases">
        <title>Comparative genomics of Pseudogymnoascus destructans, the fungus causing white-nose syndrome of bats.</title>
        <authorList>
            <person name="Palmer J.M."/>
            <person name="Drees K.P."/>
            <person name="Foster J.T."/>
            <person name="Lindner D.L."/>
        </authorList>
    </citation>
    <scope>NUCLEOTIDE SEQUENCE [LARGE SCALE GENOMIC DNA]</scope>
    <source>
        <strain evidence="1 2">UAMH 10579</strain>
    </source>
</reference>
<dbReference type="GeneID" id="84234372"/>
<dbReference type="RefSeq" id="XP_059320259.1">
    <property type="nucleotide sequence ID" value="XM_059464276.1"/>
</dbReference>
<name>A0A2P6FH11_9PEZI</name>
<dbReference type="EMBL" id="KV460256">
    <property type="protein sequence ID" value="PQM43930.1"/>
    <property type="molecule type" value="Genomic_DNA"/>
</dbReference>
<evidence type="ECO:0000313" key="1">
    <source>
        <dbReference type="EMBL" id="PQM43930.1"/>
    </source>
</evidence>
<reference evidence="2" key="2">
    <citation type="journal article" date="2018" name="Nat. Commun.">
        <title>Extreme sensitivity to ultraviolet light in the fungal pathogen causing white-nose syndrome of bats.</title>
        <authorList>
            <person name="Palmer J.M."/>
            <person name="Drees K.P."/>
            <person name="Foster J.T."/>
            <person name="Lindner D.L."/>
        </authorList>
    </citation>
    <scope>NUCLEOTIDE SEQUENCE [LARGE SCALE GENOMIC DNA]</scope>
    <source>
        <strain evidence="2">UAMH 10579</strain>
    </source>
</reference>
<dbReference type="Proteomes" id="UP000091956">
    <property type="component" value="Unassembled WGS sequence"/>
</dbReference>
<dbReference type="AlphaFoldDB" id="A0A2P6FH11"/>
<organism evidence="1 2">
    <name type="scientific">Pseudogymnoascus verrucosus</name>
    <dbReference type="NCBI Taxonomy" id="342668"/>
    <lineage>
        <taxon>Eukaryota</taxon>
        <taxon>Fungi</taxon>
        <taxon>Dikarya</taxon>
        <taxon>Ascomycota</taxon>
        <taxon>Pezizomycotina</taxon>
        <taxon>Leotiomycetes</taxon>
        <taxon>Thelebolales</taxon>
        <taxon>Thelebolaceae</taxon>
        <taxon>Pseudogymnoascus</taxon>
    </lineage>
</organism>
<protein>
    <submittedName>
        <fullName evidence="1">Uncharacterized protein</fullName>
    </submittedName>
</protein>
<proteinExistence type="predicted"/>
<accession>A0A2P6FH11</accession>